<evidence type="ECO:0000313" key="3">
    <source>
        <dbReference type="Proteomes" id="UP001227162"/>
    </source>
</evidence>
<dbReference type="RefSeq" id="WP_317624608.1">
    <property type="nucleotide sequence ID" value="NZ_JANFFA010000001.1"/>
</dbReference>
<dbReference type="EMBL" id="JANFFA010000001">
    <property type="protein sequence ID" value="MDQ2093002.1"/>
    <property type="molecule type" value="Genomic_DNA"/>
</dbReference>
<reference evidence="2" key="1">
    <citation type="submission" date="2022-07" db="EMBL/GenBank/DDBJ databases">
        <authorList>
            <person name="Otstavnykh N."/>
            <person name="Isaeva M."/>
            <person name="Bystritskaya E."/>
        </authorList>
    </citation>
    <scope>NUCLEOTIDE SEQUENCE</scope>
    <source>
        <strain evidence="2">10Alg 79</strain>
    </source>
</reference>
<keyword evidence="3" id="KW-1185">Reference proteome</keyword>
<organism evidence="2 3">
    <name type="scientific">Rhodalgimonas zhirmunskyi</name>
    <dbReference type="NCBI Taxonomy" id="2964767"/>
    <lineage>
        <taxon>Bacteria</taxon>
        <taxon>Pseudomonadati</taxon>
        <taxon>Pseudomonadota</taxon>
        <taxon>Alphaproteobacteria</taxon>
        <taxon>Rhodobacterales</taxon>
        <taxon>Roseobacteraceae</taxon>
        <taxon>Rhodalgimonas</taxon>
    </lineage>
</organism>
<dbReference type="Gene3D" id="1.10.1660.10">
    <property type="match status" value="1"/>
</dbReference>
<gene>
    <name evidence="2" type="ORF">NOI20_02650</name>
</gene>
<dbReference type="InterPro" id="IPR009061">
    <property type="entry name" value="DNA-bd_dom_put_sf"/>
</dbReference>
<proteinExistence type="predicted"/>
<dbReference type="Pfam" id="PF12728">
    <property type="entry name" value="HTH_17"/>
    <property type="match status" value="1"/>
</dbReference>
<sequence length="76" mass="8762">MTAVDRALAQLSHSPLNRAEFISVTEAANILNRSIRTVRYWEKDGHMPPRKRFGKKLMYRRQDVEELAQLLGGHDA</sequence>
<name>A0AAJ1UB45_9RHOB</name>
<dbReference type="AlphaFoldDB" id="A0AAJ1UB45"/>
<dbReference type="InterPro" id="IPR041657">
    <property type="entry name" value="HTH_17"/>
</dbReference>
<comment type="caution">
    <text evidence="2">The sequence shown here is derived from an EMBL/GenBank/DDBJ whole genome shotgun (WGS) entry which is preliminary data.</text>
</comment>
<feature type="domain" description="Helix-turn-helix" evidence="1">
    <location>
        <begin position="22"/>
        <end position="68"/>
    </location>
</feature>
<dbReference type="SUPFAM" id="SSF46955">
    <property type="entry name" value="Putative DNA-binding domain"/>
    <property type="match status" value="1"/>
</dbReference>
<evidence type="ECO:0000313" key="2">
    <source>
        <dbReference type="EMBL" id="MDQ2093002.1"/>
    </source>
</evidence>
<dbReference type="Proteomes" id="UP001227162">
    <property type="component" value="Unassembled WGS sequence"/>
</dbReference>
<reference evidence="2" key="2">
    <citation type="submission" date="2023-04" db="EMBL/GenBank/DDBJ databases">
        <title>'Rhodoalgimonas zhirmunskyi' gen. nov., isolated from a red alga.</title>
        <authorList>
            <person name="Nedashkovskaya O.I."/>
            <person name="Otstavnykh N.Y."/>
            <person name="Bystritskaya E.P."/>
            <person name="Balabanova L.A."/>
            <person name="Isaeva M.P."/>
        </authorList>
    </citation>
    <scope>NUCLEOTIDE SEQUENCE</scope>
    <source>
        <strain evidence="2">10Alg 79</strain>
    </source>
</reference>
<protein>
    <submittedName>
        <fullName evidence="2">Helix-turn-helix domain-containing protein</fullName>
    </submittedName>
</protein>
<accession>A0AAJ1UB45</accession>
<evidence type="ECO:0000259" key="1">
    <source>
        <dbReference type="Pfam" id="PF12728"/>
    </source>
</evidence>